<gene>
    <name evidence="1" type="ORF">LPAF129_09650</name>
</gene>
<proteinExistence type="predicted"/>
<dbReference type="Proteomes" id="UP001055149">
    <property type="component" value="Unassembled WGS sequence"/>
</dbReference>
<evidence type="ECO:0000313" key="2">
    <source>
        <dbReference type="Proteomes" id="UP001055149"/>
    </source>
</evidence>
<name>A0ABQ5JGS6_9LACO</name>
<protein>
    <submittedName>
        <fullName evidence="1">Uncharacterized protein</fullName>
    </submittedName>
</protein>
<accession>A0ABQ5JGS6</accession>
<organism evidence="1 2">
    <name type="scientific">Ligilactobacillus pabuli</name>
    <dbReference type="NCBI Taxonomy" id="2886039"/>
    <lineage>
        <taxon>Bacteria</taxon>
        <taxon>Bacillati</taxon>
        <taxon>Bacillota</taxon>
        <taxon>Bacilli</taxon>
        <taxon>Lactobacillales</taxon>
        <taxon>Lactobacillaceae</taxon>
        <taxon>Ligilactobacillus</taxon>
    </lineage>
</organism>
<dbReference type="EMBL" id="BQXH01000007">
    <property type="protein sequence ID" value="GKS81279.1"/>
    <property type="molecule type" value="Genomic_DNA"/>
</dbReference>
<reference evidence="1" key="1">
    <citation type="journal article" date="2022" name="Int. J. Syst. Evol. Microbiol.">
        <title>A novel species of lactic acid bacteria, Ligilactobacillus pabuli sp. nov., isolated from alfalfa silage.</title>
        <authorList>
            <person name="Tohno M."/>
            <person name="Tanizawa Y."/>
            <person name="Sawada H."/>
            <person name="Sakamoto M."/>
            <person name="Ohkuma M."/>
            <person name="Kobayashi H."/>
        </authorList>
    </citation>
    <scope>NUCLEOTIDE SEQUENCE</scope>
    <source>
        <strain evidence="1">AF129</strain>
    </source>
</reference>
<evidence type="ECO:0000313" key="1">
    <source>
        <dbReference type="EMBL" id="GKS81279.1"/>
    </source>
</evidence>
<comment type="caution">
    <text evidence="1">The sequence shown here is derived from an EMBL/GenBank/DDBJ whole genome shotgun (WGS) entry which is preliminary data.</text>
</comment>
<keyword evidence="2" id="KW-1185">Reference proteome</keyword>
<sequence>MWIIRVKSKNKNLTIKLDNVKYKLICLLCQLFDKDDLKVDTLTFLWYEYRRQVSEILGEM</sequence>